<feature type="domain" description="MrfA-like Zn-binding" evidence="2">
    <location>
        <begin position="474"/>
        <end position="574"/>
    </location>
</feature>
<dbReference type="EMBL" id="CP036348">
    <property type="protein sequence ID" value="QDV68099.1"/>
    <property type="molecule type" value="Genomic_DNA"/>
</dbReference>
<dbReference type="RefSeq" id="WP_145093393.1">
    <property type="nucleotide sequence ID" value="NZ_CP036348.1"/>
</dbReference>
<sequence length="618" mass="69004">MARKTIRRSQAVVPFGVGAIFDLPGQSLMSAGLDVWPDKPKCPINDDRLARRLGVTFFRAPPPAPGEGYAGALLPFVRFPLWHFCPRCRSLERSKWNETAAPRCASDLGSRFKSKPGEKKQPSCSALPEKKRYRMVAVRFITACPNGHIDDFPWELWAHRKSGENLSDVRVCNRPQLRLNYGRFSGLGGLKVVCETCESSRTMSGSAGPNSLEGLICSRNRPWLGPHGTDEECDATPRMLQRGATNLYFPKVASAILIPPFSDPLRAIIDQPHYWQVLAGNPQPDNTPDRQTVTNIATILQCDPDRLFEVTQEKMKGLEPSGDAQSEEEFRHSEYTALSEASGDDESEFVTVPQKLNEYEPFLRNILDRIVLVEKLAETRALTGFSRIDPPPYREFDTHDQDKLSLQRRNWLPAMRVYGEGLFFRFNKSVIDTWITSAVEQRVQSMIDGHHQMCEKLQRTPRQLPPRFFLLHTLAHILIRRLSFECGYGSSSLRERLYCWDEPGKEMSGILIYTAAGDSEGTMGGLVQQGKPGRLEALFRGAIQDARWCSSDPLCIESSGQGIDSLNRAACHACALLPETSCEEGNRYLDRGVLVGTPNDPGLGFFADLVSSAAAPNA</sequence>
<evidence type="ECO:0000256" key="1">
    <source>
        <dbReference type="SAM" id="MobiDB-lite"/>
    </source>
</evidence>
<reference evidence="3 4" key="1">
    <citation type="submission" date="2019-02" db="EMBL/GenBank/DDBJ databases">
        <title>Deep-cultivation of Planctomycetes and their phenomic and genomic characterization uncovers novel biology.</title>
        <authorList>
            <person name="Wiegand S."/>
            <person name="Jogler M."/>
            <person name="Boedeker C."/>
            <person name="Pinto D."/>
            <person name="Vollmers J."/>
            <person name="Rivas-Marin E."/>
            <person name="Kohn T."/>
            <person name="Peeters S.H."/>
            <person name="Heuer A."/>
            <person name="Rast P."/>
            <person name="Oberbeckmann S."/>
            <person name="Bunk B."/>
            <person name="Jeske O."/>
            <person name="Meyerdierks A."/>
            <person name="Storesund J.E."/>
            <person name="Kallscheuer N."/>
            <person name="Luecker S."/>
            <person name="Lage O.M."/>
            <person name="Pohl T."/>
            <person name="Merkel B.J."/>
            <person name="Hornburger P."/>
            <person name="Mueller R.-W."/>
            <person name="Bruemmer F."/>
            <person name="Labrenz M."/>
            <person name="Spormann A.M."/>
            <person name="Op den Camp H."/>
            <person name="Overmann J."/>
            <person name="Amann R."/>
            <person name="Jetten M.S.M."/>
            <person name="Mascher T."/>
            <person name="Medema M.H."/>
            <person name="Devos D.P."/>
            <person name="Kaster A.-K."/>
            <person name="Ovreas L."/>
            <person name="Rohde M."/>
            <person name="Galperin M.Y."/>
            <person name="Jogler C."/>
        </authorList>
    </citation>
    <scope>NUCLEOTIDE SEQUENCE [LARGE SCALE GENOMIC DNA]</scope>
    <source>
        <strain evidence="3 4">Poly24</strain>
    </source>
</reference>
<evidence type="ECO:0000259" key="2">
    <source>
        <dbReference type="Pfam" id="PF09369"/>
    </source>
</evidence>
<dbReference type="AlphaFoldDB" id="A0A518JRC9"/>
<dbReference type="InterPro" id="IPR018973">
    <property type="entry name" value="MZB"/>
</dbReference>
<gene>
    <name evidence="3" type="ORF">Poly24_18060</name>
</gene>
<accession>A0A518JRC9</accession>
<dbReference type="KEGG" id="rcf:Poly24_18060"/>
<dbReference type="NCBIfam" id="NF038324">
    <property type="entry name" value="DrmB_fam"/>
    <property type="match status" value="1"/>
</dbReference>
<proteinExistence type="predicted"/>
<evidence type="ECO:0000313" key="3">
    <source>
        <dbReference type="EMBL" id="QDV68099.1"/>
    </source>
</evidence>
<name>A0A518JRC9_9BACT</name>
<organism evidence="3 4">
    <name type="scientific">Rosistilla carotiformis</name>
    <dbReference type="NCBI Taxonomy" id="2528017"/>
    <lineage>
        <taxon>Bacteria</taxon>
        <taxon>Pseudomonadati</taxon>
        <taxon>Planctomycetota</taxon>
        <taxon>Planctomycetia</taxon>
        <taxon>Pirellulales</taxon>
        <taxon>Pirellulaceae</taxon>
        <taxon>Rosistilla</taxon>
    </lineage>
</organism>
<dbReference type="Pfam" id="PF09369">
    <property type="entry name" value="MZB"/>
    <property type="match status" value="1"/>
</dbReference>
<dbReference type="OrthoDB" id="9134227at2"/>
<evidence type="ECO:0000313" key="4">
    <source>
        <dbReference type="Proteomes" id="UP000315082"/>
    </source>
</evidence>
<keyword evidence="4" id="KW-1185">Reference proteome</keyword>
<dbReference type="Proteomes" id="UP000315082">
    <property type="component" value="Chromosome"/>
</dbReference>
<protein>
    <recommendedName>
        <fullName evidence="2">MrfA-like Zn-binding domain-containing protein</fullName>
    </recommendedName>
</protein>
<feature type="region of interest" description="Disordered" evidence="1">
    <location>
        <begin position="317"/>
        <end position="347"/>
    </location>
</feature>
<dbReference type="InterPro" id="IPR047721">
    <property type="entry name" value="DrmB"/>
</dbReference>